<proteinExistence type="predicted"/>
<sequence length="73" mass="8660">MVWAEVSATGRSPLIFEEKGAEINTDFYLEEVLKKELSPRSREHFKNSIQLLNKFKKVQRWCRENLSDFIDVN</sequence>
<evidence type="ECO:0000313" key="2">
    <source>
        <dbReference type="Proteomes" id="UP000054047"/>
    </source>
</evidence>
<accession>A0A0C2DNC9</accession>
<gene>
    <name evidence="1" type="ORF">ANCDUO_05501</name>
</gene>
<name>A0A0C2DNC9_9BILA</name>
<dbReference type="AlphaFoldDB" id="A0A0C2DNC9"/>
<keyword evidence="2" id="KW-1185">Reference proteome</keyword>
<dbReference type="EMBL" id="KN728193">
    <property type="protein sequence ID" value="KIH64197.1"/>
    <property type="molecule type" value="Genomic_DNA"/>
</dbReference>
<dbReference type="Proteomes" id="UP000054047">
    <property type="component" value="Unassembled WGS sequence"/>
</dbReference>
<dbReference type="OrthoDB" id="7951431at2759"/>
<organism evidence="1 2">
    <name type="scientific">Ancylostoma duodenale</name>
    <dbReference type="NCBI Taxonomy" id="51022"/>
    <lineage>
        <taxon>Eukaryota</taxon>
        <taxon>Metazoa</taxon>
        <taxon>Ecdysozoa</taxon>
        <taxon>Nematoda</taxon>
        <taxon>Chromadorea</taxon>
        <taxon>Rhabditida</taxon>
        <taxon>Rhabditina</taxon>
        <taxon>Rhabditomorpha</taxon>
        <taxon>Strongyloidea</taxon>
        <taxon>Ancylostomatidae</taxon>
        <taxon>Ancylostomatinae</taxon>
        <taxon>Ancylostoma</taxon>
    </lineage>
</organism>
<protein>
    <submittedName>
        <fullName evidence="1">Uncharacterized protein</fullName>
    </submittedName>
</protein>
<reference evidence="1 2" key="1">
    <citation type="submission" date="2013-12" db="EMBL/GenBank/DDBJ databases">
        <title>Draft genome of the parsitic nematode Ancylostoma duodenale.</title>
        <authorList>
            <person name="Mitreva M."/>
        </authorList>
    </citation>
    <scope>NUCLEOTIDE SEQUENCE [LARGE SCALE GENOMIC DNA]</scope>
    <source>
        <strain evidence="1 2">Zhejiang</strain>
    </source>
</reference>
<evidence type="ECO:0000313" key="1">
    <source>
        <dbReference type="EMBL" id="KIH64197.1"/>
    </source>
</evidence>